<dbReference type="PANTHER" id="PTHR48261:SF2">
    <property type="entry name" value="ACETYLGLUCOSAMINYLTRANSFERASE"/>
    <property type="match status" value="1"/>
</dbReference>
<gene>
    <name evidence="7" type="primary">100636716</name>
</gene>
<dbReference type="GO" id="GO:0005789">
    <property type="term" value="C:endoplasmic reticulum membrane"/>
    <property type="evidence" value="ECO:0007669"/>
    <property type="project" value="UniProtKB-SubCell"/>
</dbReference>
<dbReference type="Proteomes" id="UP000007879">
    <property type="component" value="Unassembled WGS sequence"/>
</dbReference>
<sequence>MSRFRPYPEIETEVIFSVDDDRMVGPHGMEEGFAAWQAFPHLLVGHCPRSHSFQDRQYKYCGKRDPHYYSMILTGSVFIHRLYLEMFTDTLPEALHSFIDKNMNGEDIIMNDMVADYLKELDIPQCSGLFVNSSTDEIHIKPSTSLLGSLSRYFSKDRASLWQREDHVKKRNDCLNLIVSVYGYMPLIM</sequence>
<name>A0A1X7U442_AMPQE</name>
<evidence type="ECO:0000256" key="3">
    <source>
        <dbReference type="ARBA" id="ARBA00022679"/>
    </source>
</evidence>
<dbReference type="InParanoid" id="A0A1X7U442"/>
<dbReference type="Gene3D" id="3.90.550.10">
    <property type="entry name" value="Spore Coat Polysaccharide Biosynthesis Protein SpsA, Chain A"/>
    <property type="match status" value="1"/>
</dbReference>
<reference evidence="7" key="2">
    <citation type="submission" date="2017-05" db="UniProtKB">
        <authorList>
            <consortium name="EnsemblMetazoa"/>
        </authorList>
    </citation>
    <scope>IDENTIFICATION</scope>
</reference>
<organism evidence="7">
    <name type="scientific">Amphimedon queenslandica</name>
    <name type="common">Sponge</name>
    <dbReference type="NCBI Taxonomy" id="400682"/>
    <lineage>
        <taxon>Eukaryota</taxon>
        <taxon>Metazoa</taxon>
        <taxon>Porifera</taxon>
        <taxon>Demospongiae</taxon>
        <taxon>Heteroscleromorpha</taxon>
        <taxon>Haplosclerida</taxon>
        <taxon>Niphatidae</taxon>
        <taxon>Amphimedon</taxon>
    </lineage>
</organism>
<evidence type="ECO:0000313" key="8">
    <source>
        <dbReference type="Proteomes" id="UP000007879"/>
    </source>
</evidence>
<dbReference type="KEGG" id="aqu:100636716"/>
<evidence type="ECO:0000256" key="4">
    <source>
        <dbReference type="ARBA" id="ARBA00023136"/>
    </source>
</evidence>
<keyword evidence="5" id="KW-1015">Disulfide bond</keyword>
<reference evidence="8" key="1">
    <citation type="journal article" date="2010" name="Nature">
        <title>The Amphimedon queenslandica genome and the evolution of animal complexity.</title>
        <authorList>
            <person name="Srivastava M."/>
            <person name="Simakov O."/>
            <person name="Chapman J."/>
            <person name="Fahey B."/>
            <person name="Gauthier M.E."/>
            <person name="Mitros T."/>
            <person name="Richards G.S."/>
            <person name="Conaco C."/>
            <person name="Dacre M."/>
            <person name="Hellsten U."/>
            <person name="Larroux C."/>
            <person name="Putnam N.H."/>
            <person name="Stanke M."/>
            <person name="Adamska M."/>
            <person name="Darling A."/>
            <person name="Degnan S.M."/>
            <person name="Oakley T.H."/>
            <person name="Plachetzki D.C."/>
            <person name="Zhai Y."/>
            <person name="Adamski M."/>
            <person name="Calcino A."/>
            <person name="Cummins S.F."/>
            <person name="Goodstein D.M."/>
            <person name="Harris C."/>
            <person name="Jackson D.J."/>
            <person name="Leys S.P."/>
            <person name="Shu S."/>
            <person name="Woodcroft B.J."/>
            <person name="Vervoort M."/>
            <person name="Kosik K.S."/>
            <person name="Manning G."/>
            <person name="Degnan B.M."/>
            <person name="Rokhsar D.S."/>
        </authorList>
    </citation>
    <scope>NUCLEOTIDE SEQUENCE [LARGE SCALE GENOMIC DNA]</scope>
</reference>
<evidence type="ECO:0000256" key="1">
    <source>
        <dbReference type="ARBA" id="ARBA00004648"/>
    </source>
</evidence>
<dbReference type="STRING" id="400682.A0A1X7U442"/>
<evidence type="ECO:0000259" key="6">
    <source>
        <dbReference type="Pfam" id="PF09258"/>
    </source>
</evidence>
<dbReference type="OrthoDB" id="2014201at2759"/>
<comment type="subcellular location">
    <subcellularLocation>
        <location evidence="1">Endoplasmic reticulum membrane</location>
        <topology evidence="1">Single-pass type II membrane protein</topology>
    </subcellularLocation>
</comment>
<dbReference type="InterPro" id="IPR004263">
    <property type="entry name" value="Exostosin"/>
</dbReference>
<dbReference type="PANTHER" id="PTHR48261">
    <property type="entry name" value="ACETYLGLUCOSAMINYLTRANSFERASE"/>
    <property type="match status" value="1"/>
</dbReference>
<accession>A0A1X7U442</accession>
<dbReference type="InterPro" id="IPR015338">
    <property type="entry name" value="GT64_dom"/>
</dbReference>
<dbReference type="Pfam" id="PF09258">
    <property type="entry name" value="Glyco_transf_64"/>
    <property type="match status" value="1"/>
</dbReference>
<evidence type="ECO:0000256" key="5">
    <source>
        <dbReference type="ARBA" id="ARBA00023157"/>
    </source>
</evidence>
<keyword evidence="8" id="KW-1185">Reference proteome</keyword>
<feature type="domain" description="Glycosyl transferase 64" evidence="6">
    <location>
        <begin position="2"/>
        <end position="188"/>
    </location>
</feature>
<proteinExistence type="inferred from homology"/>
<dbReference type="EnsemblMetazoa" id="XM_011407837.1">
    <property type="protein sequence ID" value="XP_011406139.1"/>
    <property type="gene ID" value="LOC100636716"/>
</dbReference>
<dbReference type="EnsemblMetazoa" id="Aqu2.1.22314_001">
    <property type="protein sequence ID" value="Aqu2.1.22314_001"/>
    <property type="gene ID" value="Aqu2.1.22314"/>
</dbReference>
<evidence type="ECO:0000256" key="2">
    <source>
        <dbReference type="ARBA" id="ARBA00010271"/>
    </source>
</evidence>
<keyword evidence="3" id="KW-0808">Transferase</keyword>
<dbReference type="GO" id="GO:1901135">
    <property type="term" value="P:carbohydrate derivative metabolic process"/>
    <property type="evidence" value="ECO:0007669"/>
    <property type="project" value="UniProtKB-ARBA"/>
</dbReference>
<dbReference type="InterPro" id="IPR029044">
    <property type="entry name" value="Nucleotide-diphossugar_trans"/>
</dbReference>
<dbReference type="eggNOG" id="KOG1022">
    <property type="taxonomic scope" value="Eukaryota"/>
</dbReference>
<comment type="similarity">
    <text evidence="2">Belongs to the glycosyltransferase 47 family.</text>
</comment>
<dbReference type="OMA" id="NTHILYR"/>
<dbReference type="GO" id="GO:0016757">
    <property type="term" value="F:glycosyltransferase activity"/>
    <property type="evidence" value="ECO:0007669"/>
    <property type="project" value="InterPro"/>
</dbReference>
<evidence type="ECO:0000313" key="7">
    <source>
        <dbReference type="EnsemblMetazoa" id="Aqu2.1.22314_001"/>
    </source>
</evidence>
<dbReference type="AlphaFoldDB" id="A0A1X7U442"/>
<protein>
    <recommendedName>
        <fullName evidence="6">Glycosyl transferase 64 domain-containing protein</fullName>
    </recommendedName>
</protein>
<keyword evidence="4" id="KW-0472">Membrane</keyword>
<dbReference type="SUPFAM" id="SSF53448">
    <property type="entry name" value="Nucleotide-diphospho-sugar transferases"/>
    <property type="match status" value="1"/>
</dbReference>